<evidence type="ECO:0000313" key="1">
    <source>
        <dbReference type="EMBL" id="ELP35805.1"/>
    </source>
</evidence>
<dbReference type="Proteomes" id="UP000010959">
    <property type="component" value="Unassembled WGS sequence"/>
</dbReference>
<evidence type="ECO:0000313" key="2">
    <source>
        <dbReference type="Proteomes" id="UP000010959"/>
    </source>
</evidence>
<dbReference type="EMBL" id="AMWG01000006">
    <property type="protein sequence ID" value="ELP35805.1"/>
    <property type="molecule type" value="Genomic_DNA"/>
</dbReference>
<protein>
    <submittedName>
        <fullName evidence="1">Uncharacterized protein</fullName>
    </submittedName>
</protein>
<accession>L7CPM6</accession>
<organism evidence="1 2">
    <name type="scientific">Rhodopirellula baltica SWK14</name>
    <dbReference type="NCBI Taxonomy" id="993516"/>
    <lineage>
        <taxon>Bacteria</taxon>
        <taxon>Pseudomonadati</taxon>
        <taxon>Planctomycetota</taxon>
        <taxon>Planctomycetia</taxon>
        <taxon>Pirellulales</taxon>
        <taxon>Pirellulaceae</taxon>
        <taxon>Rhodopirellula</taxon>
    </lineage>
</organism>
<reference evidence="1 2" key="1">
    <citation type="journal article" date="2013" name="Mar. Genomics">
        <title>Expression of sulfatases in Rhodopirellula baltica and the diversity of sulfatases in the genus Rhodopirellula.</title>
        <authorList>
            <person name="Wegner C.E."/>
            <person name="Richter-Heitmann T."/>
            <person name="Klindworth A."/>
            <person name="Klockow C."/>
            <person name="Richter M."/>
            <person name="Achstetter T."/>
            <person name="Glockner F.O."/>
            <person name="Harder J."/>
        </authorList>
    </citation>
    <scope>NUCLEOTIDE SEQUENCE [LARGE SCALE GENOMIC DNA]</scope>
    <source>
        <strain evidence="1 2">SWK14</strain>
    </source>
</reference>
<proteinExistence type="predicted"/>
<comment type="caution">
    <text evidence="1">The sequence shown here is derived from an EMBL/GenBank/DDBJ whole genome shotgun (WGS) entry which is preliminary data.</text>
</comment>
<dbReference type="AlphaFoldDB" id="L7CPM6"/>
<sequence length="65" mass="7728">MRSAHEAVADQADVQRFHSSIWGRVGEWNVIGEQVLVSRNVLVRRNLQRWFVRKRKNHSFQPWAS</sequence>
<gene>
    <name evidence="1" type="ORF">RBSWK_00212</name>
</gene>
<name>L7CPM6_RHOBT</name>